<sequence>MDRGSTTTPQSHTTTPYQSRETPISAKSSGIASSIPGSMYQRDGSDMNTTCVVCLGLLHEGEMIVKLPFCLHLFHERTHHVNRH</sequence>
<dbReference type="InterPro" id="IPR013083">
    <property type="entry name" value="Znf_RING/FYVE/PHD"/>
</dbReference>
<dbReference type="OrthoDB" id="689405at2759"/>
<proteinExistence type="predicted"/>
<name>A0A833RHH7_9POAL</name>
<reference evidence="2" key="1">
    <citation type="submission" date="2020-01" db="EMBL/GenBank/DDBJ databases">
        <title>Genome sequence of Kobresia littledalei, the first chromosome-level genome in the family Cyperaceae.</title>
        <authorList>
            <person name="Qu G."/>
        </authorList>
    </citation>
    <scope>NUCLEOTIDE SEQUENCE</scope>
    <source>
        <strain evidence="2">C.B.Clarke</strain>
        <tissue evidence="2">Leaf</tissue>
    </source>
</reference>
<organism evidence="2 3">
    <name type="scientific">Carex littledalei</name>
    <dbReference type="NCBI Taxonomy" id="544730"/>
    <lineage>
        <taxon>Eukaryota</taxon>
        <taxon>Viridiplantae</taxon>
        <taxon>Streptophyta</taxon>
        <taxon>Embryophyta</taxon>
        <taxon>Tracheophyta</taxon>
        <taxon>Spermatophyta</taxon>
        <taxon>Magnoliopsida</taxon>
        <taxon>Liliopsida</taxon>
        <taxon>Poales</taxon>
        <taxon>Cyperaceae</taxon>
        <taxon>Cyperoideae</taxon>
        <taxon>Cariceae</taxon>
        <taxon>Carex</taxon>
        <taxon>Carex subgen. Euthyceras</taxon>
    </lineage>
</organism>
<protein>
    <recommendedName>
        <fullName evidence="4">RING-type domain-containing protein</fullName>
    </recommendedName>
</protein>
<accession>A0A833RHH7</accession>
<comment type="caution">
    <text evidence="2">The sequence shown here is derived from an EMBL/GenBank/DDBJ whole genome shotgun (WGS) entry which is preliminary data.</text>
</comment>
<dbReference type="Proteomes" id="UP000623129">
    <property type="component" value="Unassembled WGS sequence"/>
</dbReference>
<dbReference type="SUPFAM" id="SSF57850">
    <property type="entry name" value="RING/U-box"/>
    <property type="match status" value="1"/>
</dbReference>
<gene>
    <name evidence="2" type="ORF">FCM35_KLT15378</name>
</gene>
<dbReference type="Gene3D" id="3.30.40.10">
    <property type="entry name" value="Zinc/RING finger domain, C3HC4 (zinc finger)"/>
    <property type="match status" value="1"/>
</dbReference>
<dbReference type="AlphaFoldDB" id="A0A833RHH7"/>
<evidence type="ECO:0000256" key="1">
    <source>
        <dbReference type="SAM" id="MobiDB-lite"/>
    </source>
</evidence>
<feature type="compositionally biased region" description="Low complexity" evidence="1">
    <location>
        <begin position="1"/>
        <end position="38"/>
    </location>
</feature>
<evidence type="ECO:0008006" key="4">
    <source>
        <dbReference type="Google" id="ProtNLM"/>
    </source>
</evidence>
<keyword evidence="3" id="KW-1185">Reference proteome</keyword>
<dbReference type="EMBL" id="SWLB01000003">
    <property type="protein sequence ID" value="KAF3339607.1"/>
    <property type="molecule type" value="Genomic_DNA"/>
</dbReference>
<evidence type="ECO:0000313" key="2">
    <source>
        <dbReference type="EMBL" id="KAF3339607.1"/>
    </source>
</evidence>
<feature type="region of interest" description="Disordered" evidence="1">
    <location>
        <begin position="1"/>
        <end position="46"/>
    </location>
</feature>
<evidence type="ECO:0000313" key="3">
    <source>
        <dbReference type="Proteomes" id="UP000623129"/>
    </source>
</evidence>